<dbReference type="Gene3D" id="3.40.50.10850">
    <property type="entry name" value="Ntrc-like two-domain protein"/>
    <property type="match status" value="1"/>
</dbReference>
<feature type="domain" description="CobQ/CobB/MinD/ParA nucleotide binding" evidence="1">
    <location>
        <begin position="133"/>
        <end position="241"/>
    </location>
</feature>
<evidence type="ECO:0000313" key="2">
    <source>
        <dbReference type="EMBL" id="HIV24917.1"/>
    </source>
</evidence>
<evidence type="ECO:0000259" key="1">
    <source>
        <dbReference type="Pfam" id="PF01656"/>
    </source>
</evidence>
<dbReference type="Gene3D" id="3.40.50.300">
    <property type="entry name" value="P-loop containing nucleotide triphosphate hydrolases"/>
    <property type="match status" value="1"/>
</dbReference>
<proteinExistence type="predicted"/>
<dbReference type="SUPFAM" id="SSF52540">
    <property type="entry name" value="P-loop containing nucleoside triphosphate hydrolases"/>
    <property type="match status" value="1"/>
</dbReference>
<reference evidence="2" key="2">
    <citation type="journal article" date="2021" name="PeerJ">
        <title>Extensive microbial diversity within the chicken gut microbiome revealed by metagenomics and culture.</title>
        <authorList>
            <person name="Gilroy R."/>
            <person name="Ravi A."/>
            <person name="Getino M."/>
            <person name="Pursley I."/>
            <person name="Horton D.L."/>
            <person name="Alikhan N.F."/>
            <person name="Baker D."/>
            <person name="Gharbi K."/>
            <person name="Hall N."/>
            <person name="Watson M."/>
            <person name="Adriaenssens E.M."/>
            <person name="Foster-Nyarko E."/>
            <person name="Jarju S."/>
            <person name="Secka A."/>
            <person name="Antonio M."/>
            <person name="Oren A."/>
            <person name="Chaudhuri R.R."/>
            <person name="La Ragione R."/>
            <person name="Hildebrand F."/>
            <person name="Pallen M.J."/>
        </authorList>
    </citation>
    <scope>NUCLEOTIDE SEQUENCE</scope>
    <source>
        <strain evidence="2">CHK188-20938</strain>
    </source>
</reference>
<dbReference type="AlphaFoldDB" id="A0A9D1P2P1"/>
<dbReference type="InterPro" id="IPR002586">
    <property type="entry name" value="CobQ/CobB/MinD/ParA_Nub-bd_dom"/>
</dbReference>
<comment type="caution">
    <text evidence="2">The sequence shown here is derived from an EMBL/GenBank/DDBJ whole genome shotgun (WGS) entry which is preliminary data.</text>
</comment>
<accession>A0A9D1P2P1</accession>
<sequence>MEEQLKLVILDSDYEYLKPLEEALIRRFSDQVQIQIITDPAYADVFFHTTRSIDVLVVDEHFYGPYLDEHSIGHILVLVPGIEISPHLPEHVKQLVKYIPENEILAAIEKMLETVSRERKEAEPAVRPDTRVVAVYSPAGGCGKSLAAVALARKMQRLDVPVLLIGCDSMQSFSVYLDQEEYADEILAARLQEPEEDTYWYILQNIKRGPLTCLLPFEKPLYGMGIGLREIETLLSILKERQDFACIILDLGSEFSEKNQRLMEEADVRLLITQSSRAAARKMKKLQQNRNLLPGGETLMICNQYGTDHSSMSGETRQEVLPAYQDWETAMEDPVFYRIALQILG</sequence>
<protein>
    <submittedName>
        <fullName evidence="2">AAA family ATPase</fullName>
    </submittedName>
</protein>
<evidence type="ECO:0000313" key="3">
    <source>
        <dbReference type="Proteomes" id="UP000824169"/>
    </source>
</evidence>
<dbReference type="InterPro" id="IPR027417">
    <property type="entry name" value="P-loop_NTPase"/>
</dbReference>
<dbReference type="EMBL" id="DVOO01000011">
    <property type="protein sequence ID" value="HIV24917.1"/>
    <property type="molecule type" value="Genomic_DNA"/>
</dbReference>
<gene>
    <name evidence="2" type="ORF">IAB71_03880</name>
</gene>
<name>A0A9D1P2P1_9FIRM</name>
<dbReference type="Pfam" id="PF01656">
    <property type="entry name" value="CbiA"/>
    <property type="match status" value="1"/>
</dbReference>
<dbReference type="Proteomes" id="UP000824169">
    <property type="component" value="Unassembled WGS sequence"/>
</dbReference>
<reference evidence="2" key="1">
    <citation type="submission" date="2020-10" db="EMBL/GenBank/DDBJ databases">
        <authorList>
            <person name="Gilroy R."/>
        </authorList>
    </citation>
    <scope>NUCLEOTIDE SEQUENCE</scope>
    <source>
        <strain evidence="2">CHK188-20938</strain>
    </source>
</reference>
<organism evidence="2 3">
    <name type="scientific">Candidatus Scatomonas pullistercoris</name>
    <dbReference type="NCBI Taxonomy" id="2840920"/>
    <lineage>
        <taxon>Bacteria</taxon>
        <taxon>Bacillati</taxon>
        <taxon>Bacillota</taxon>
        <taxon>Clostridia</taxon>
        <taxon>Lachnospirales</taxon>
        <taxon>Lachnospiraceae</taxon>
        <taxon>Lachnospiraceae incertae sedis</taxon>
        <taxon>Candidatus Scatomonas</taxon>
    </lineage>
</organism>